<dbReference type="AlphaFoldDB" id="A0A2T2WTG6"/>
<accession>A0A2T2WTG6</accession>
<proteinExistence type="predicted"/>
<evidence type="ECO:0000313" key="2">
    <source>
        <dbReference type="Proteomes" id="UP000242699"/>
    </source>
</evidence>
<protein>
    <submittedName>
        <fullName evidence="1">Uncharacterized protein</fullName>
    </submittedName>
</protein>
<dbReference type="Proteomes" id="UP000242699">
    <property type="component" value="Unassembled WGS sequence"/>
</dbReference>
<evidence type="ECO:0000313" key="1">
    <source>
        <dbReference type="EMBL" id="PSR25530.1"/>
    </source>
</evidence>
<reference evidence="1 2" key="1">
    <citation type="journal article" date="2014" name="BMC Genomics">
        <title>Comparison of environmental and isolate Sulfobacillus genomes reveals diverse carbon, sulfur, nitrogen, and hydrogen metabolisms.</title>
        <authorList>
            <person name="Justice N.B."/>
            <person name="Norman A."/>
            <person name="Brown C.T."/>
            <person name="Singh A."/>
            <person name="Thomas B.C."/>
            <person name="Banfield J.F."/>
        </authorList>
    </citation>
    <scope>NUCLEOTIDE SEQUENCE [LARGE SCALE GENOMIC DNA]</scope>
    <source>
        <strain evidence="1">AMDSBA1</strain>
    </source>
</reference>
<dbReference type="EMBL" id="PXYT01000053">
    <property type="protein sequence ID" value="PSR25530.1"/>
    <property type="molecule type" value="Genomic_DNA"/>
</dbReference>
<comment type="caution">
    <text evidence="1">The sequence shown here is derived from an EMBL/GenBank/DDBJ whole genome shotgun (WGS) entry which is preliminary data.</text>
</comment>
<gene>
    <name evidence="1" type="ORF">C7B43_16605</name>
</gene>
<sequence>MITTISRRSRFPAPSILSATLSPTGHAIQSQGWGLRNNAYSETSMTDLDTILRGEIAMGNIDIIDFVWRQYGWLADYGWGDVPEEEWWIIAQDNAPDIAADILTHCCAVWSLSRSMPMAGFRSRRWVRFPHIPAKVNSRKASEDRRPFYFVLKIPKNPSFIPPVTTSRHQESSNGADPMDFIPWIDGFKVSLEP</sequence>
<organism evidence="1 2">
    <name type="scientific">Sulfobacillus benefaciens</name>
    <dbReference type="NCBI Taxonomy" id="453960"/>
    <lineage>
        <taxon>Bacteria</taxon>
        <taxon>Bacillati</taxon>
        <taxon>Bacillota</taxon>
        <taxon>Clostridia</taxon>
        <taxon>Eubacteriales</taxon>
        <taxon>Clostridiales Family XVII. Incertae Sedis</taxon>
        <taxon>Sulfobacillus</taxon>
    </lineage>
</organism>
<name>A0A2T2WTG6_9FIRM</name>